<dbReference type="PANTHER" id="PTHR44027:SF7">
    <property type="entry name" value="DNAJ HOMOLOG SUBFAMILY C MEMBER 5 HOMOLOG"/>
    <property type="match status" value="1"/>
</dbReference>
<keyword evidence="3" id="KW-0564">Palmitate</keyword>
<dbReference type="PROSITE" id="PS00636">
    <property type="entry name" value="DNAJ_1"/>
    <property type="match status" value="1"/>
</dbReference>
<comment type="subcellular location">
    <subcellularLocation>
        <location evidence="1">Membrane</location>
        <topology evidence="1">Lipid-anchor</topology>
    </subcellularLocation>
</comment>
<dbReference type="SMART" id="SM00271">
    <property type="entry name" value="DnaJ"/>
    <property type="match status" value="1"/>
</dbReference>
<keyword evidence="4" id="KW-0143">Chaperone</keyword>
<accession>A0AAD5SH12</accession>
<feature type="transmembrane region" description="Helical" evidence="7">
    <location>
        <begin position="231"/>
        <end position="251"/>
    </location>
</feature>
<evidence type="ECO:0000256" key="7">
    <source>
        <dbReference type="SAM" id="Phobius"/>
    </source>
</evidence>
<keyword evidence="10" id="KW-1185">Reference proteome</keyword>
<evidence type="ECO:0000313" key="9">
    <source>
        <dbReference type="EMBL" id="KAJ3054049.1"/>
    </source>
</evidence>
<gene>
    <name evidence="9" type="ORF">HK097_002784</name>
</gene>
<keyword evidence="5" id="KW-0449">Lipoprotein</keyword>
<organism evidence="9 10">
    <name type="scientific">Rhizophlyctis rosea</name>
    <dbReference type="NCBI Taxonomy" id="64517"/>
    <lineage>
        <taxon>Eukaryota</taxon>
        <taxon>Fungi</taxon>
        <taxon>Fungi incertae sedis</taxon>
        <taxon>Chytridiomycota</taxon>
        <taxon>Chytridiomycota incertae sedis</taxon>
        <taxon>Chytridiomycetes</taxon>
        <taxon>Rhizophlyctidales</taxon>
        <taxon>Rhizophlyctidaceae</taxon>
        <taxon>Rhizophlyctis</taxon>
    </lineage>
</organism>
<evidence type="ECO:0000256" key="4">
    <source>
        <dbReference type="ARBA" id="ARBA00023186"/>
    </source>
</evidence>
<keyword evidence="7" id="KW-0812">Transmembrane</keyword>
<dbReference type="PROSITE" id="PS50076">
    <property type="entry name" value="DNAJ_2"/>
    <property type="match status" value="1"/>
</dbReference>
<proteinExistence type="predicted"/>
<feature type="transmembrane region" description="Helical" evidence="7">
    <location>
        <begin position="333"/>
        <end position="354"/>
    </location>
</feature>
<keyword evidence="2 7" id="KW-0472">Membrane</keyword>
<dbReference type="InterPro" id="IPR036869">
    <property type="entry name" value="J_dom_sf"/>
</dbReference>
<sequence>MAGRGAFPDLGTAEPKDFYKILDIERDADAEQIKRAYRRKALRYHPDKTGHDPDAAEQFQLVQRAYEVLSDDKKRAIFDKYGERGILMMEQMGEVAPFIDPDIILAMNKFFFIGTLLTALLILFPSFISVRADHKVFWSWAVVFIPLFIIDALLLYYLLTIPTKLPGAEEDDDHDDRFNEDRDAAMRDREKRKKEKAMRRSGSKVGMVGYFLLVVLFEIFVVLRLDGKVGWSWGAVFAPWFIVEAVNSYMISMGVVKKVKEGVYDLEAAHEGEGLESQQPTMRALKASEIVVLIADAYVFWILRLAQAALIAAKVGDGPLQSTAWGLIFLPTWLWGLTQLLSIVLACVAVRRSVVVDAERKKEARVGLIIKSIGFAVVATLLYVGVGLLVKRLANEESSGETPGAPSMGVIFIPTFIVLGLLFCCFCCCLPCLVCCFRQGLEAELAEDGVSNVEMIPSDRRITYGNGANDRPGSMTILIGEGTGSSRKR</sequence>
<feature type="domain" description="J" evidence="8">
    <location>
        <begin position="17"/>
        <end position="82"/>
    </location>
</feature>
<dbReference type="AlphaFoldDB" id="A0AAD5SH12"/>
<feature type="region of interest" description="Disordered" evidence="6">
    <location>
        <begin position="169"/>
        <end position="197"/>
    </location>
</feature>
<evidence type="ECO:0000256" key="1">
    <source>
        <dbReference type="ARBA" id="ARBA00004635"/>
    </source>
</evidence>
<feature type="transmembrane region" description="Helical" evidence="7">
    <location>
        <begin position="290"/>
        <end position="313"/>
    </location>
</feature>
<comment type="caution">
    <text evidence="9">The sequence shown here is derived from an EMBL/GenBank/DDBJ whole genome shotgun (WGS) entry which is preliminary data.</text>
</comment>
<feature type="transmembrane region" description="Helical" evidence="7">
    <location>
        <begin position="136"/>
        <end position="159"/>
    </location>
</feature>
<dbReference type="InterPro" id="IPR051434">
    <property type="entry name" value="DnaJ_C_subfamily_member5"/>
</dbReference>
<evidence type="ECO:0000256" key="2">
    <source>
        <dbReference type="ARBA" id="ARBA00023136"/>
    </source>
</evidence>
<dbReference type="Gene3D" id="1.10.287.110">
    <property type="entry name" value="DnaJ domain"/>
    <property type="match status" value="1"/>
</dbReference>
<evidence type="ECO:0000256" key="5">
    <source>
        <dbReference type="ARBA" id="ARBA00023288"/>
    </source>
</evidence>
<dbReference type="CDD" id="cd06257">
    <property type="entry name" value="DnaJ"/>
    <property type="match status" value="1"/>
</dbReference>
<feature type="transmembrane region" description="Helical" evidence="7">
    <location>
        <begin position="366"/>
        <end position="390"/>
    </location>
</feature>
<reference evidence="9" key="1">
    <citation type="submission" date="2020-05" db="EMBL/GenBank/DDBJ databases">
        <title>Phylogenomic resolution of chytrid fungi.</title>
        <authorList>
            <person name="Stajich J.E."/>
            <person name="Amses K."/>
            <person name="Simmons R."/>
            <person name="Seto K."/>
            <person name="Myers J."/>
            <person name="Bonds A."/>
            <person name="Quandt C.A."/>
            <person name="Barry K."/>
            <person name="Liu P."/>
            <person name="Grigoriev I."/>
            <person name="Longcore J.E."/>
            <person name="James T.Y."/>
        </authorList>
    </citation>
    <scope>NUCLEOTIDE SEQUENCE</scope>
    <source>
        <strain evidence="9">JEL0318</strain>
    </source>
</reference>
<protein>
    <recommendedName>
        <fullName evidence="8">J domain-containing protein</fullName>
    </recommendedName>
</protein>
<dbReference type="PRINTS" id="PR00625">
    <property type="entry name" value="JDOMAIN"/>
</dbReference>
<evidence type="ECO:0000256" key="6">
    <source>
        <dbReference type="SAM" id="MobiDB-lite"/>
    </source>
</evidence>
<evidence type="ECO:0000313" key="10">
    <source>
        <dbReference type="Proteomes" id="UP001212841"/>
    </source>
</evidence>
<feature type="compositionally biased region" description="Basic and acidic residues" evidence="6">
    <location>
        <begin position="175"/>
        <end position="189"/>
    </location>
</feature>
<name>A0AAD5SH12_9FUNG</name>
<dbReference type="GO" id="GO:0005737">
    <property type="term" value="C:cytoplasm"/>
    <property type="evidence" value="ECO:0007669"/>
    <property type="project" value="UniProtKB-ARBA"/>
</dbReference>
<dbReference type="InterPro" id="IPR001623">
    <property type="entry name" value="DnaJ_domain"/>
</dbReference>
<dbReference type="PANTHER" id="PTHR44027">
    <property type="entry name" value="DNAJ HOMOLOG SUBFAMILY C MEMBER 5 HOMOLOG"/>
    <property type="match status" value="1"/>
</dbReference>
<feature type="transmembrane region" description="Helical" evidence="7">
    <location>
        <begin position="110"/>
        <end position="130"/>
    </location>
</feature>
<dbReference type="Proteomes" id="UP001212841">
    <property type="component" value="Unassembled WGS sequence"/>
</dbReference>
<evidence type="ECO:0000259" key="8">
    <source>
        <dbReference type="PROSITE" id="PS50076"/>
    </source>
</evidence>
<feature type="transmembrane region" description="Helical" evidence="7">
    <location>
        <begin position="205"/>
        <end position="225"/>
    </location>
</feature>
<dbReference type="Pfam" id="PF00226">
    <property type="entry name" value="DnaJ"/>
    <property type="match status" value="1"/>
</dbReference>
<feature type="transmembrane region" description="Helical" evidence="7">
    <location>
        <begin position="410"/>
        <end position="437"/>
    </location>
</feature>
<dbReference type="GO" id="GO:0016020">
    <property type="term" value="C:membrane"/>
    <property type="evidence" value="ECO:0007669"/>
    <property type="project" value="UniProtKB-SubCell"/>
</dbReference>
<dbReference type="EMBL" id="JADGJD010000162">
    <property type="protein sequence ID" value="KAJ3054049.1"/>
    <property type="molecule type" value="Genomic_DNA"/>
</dbReference>
<keyword evidence="7" id="KW-1133">Transmembrane helix</keyword>
<dbReference type="InterPro" id="IPR018253">
    <property type="entry name" value="DnaJ_domain_CS"/>
</dbReference>
<dbReference type="SUPFAM" id="SSF46565">
    <property type="entry name" value="Chaperone J-domain"/>
    <property type="match status" value="1"/>
</dbReference>
<evidence type="ECO:0000256" key="3">
    <source>
        <dbReference type="ARBA" id="ARBA00023139"/>
    </source>
</evidence>